<protein>
    <submittedName>
        <fullName evidence="2">Uncharacterized protein</fullName>
    </submittedName>
</protein>
<sequence length="408" mass="46133">MSMESHHSPNHQIPLEATTQRPWPECDPTIPTTWSPRTQTLQAIASLWTESGVLYFRSPSSSGKSTLAHLLASYLRHTHPTATVVLITGAALHEIHQNEGVNIEKLLSEHGWRWTGYIESQDNTYIIIDGAEPLYTDYSFWNDIRRRSTAYHGPHIAMFATQGLPRACPTMKFPGIEKPVYINARLGRAMVVLSQPTEEVNVGVCLKREEVREMMVRLGVSRYLEAEEIVWELTAGHAGAVGVLCHFLRAGEDGDIPELLTNVVVTRKRCGLRLKYEFIERIEQMVNEQRLHGFPLSEERAEVVGRLRDCWGRGGFVVPKARFGELGKEDPWLDECIAKRYLHVEGELDAAGSIVVGFPSRLHGFYAECYRACCPLWIGWVVSKHTARKSGFGHYLGVRGWCPNPDFR</sequence>
<gene>
    <name evidence="2" type="ORF">BJ508DRAFT_349940</name>
</gene>
<feature type="region of interest" description="Disordered" evidence="1">
    <location>
        <begin position="1"/>
        <end position="24"/>
    </location>
</feature>
<dbReference type="EMBL" id="ML119718">
    <property type="protein sequence ID" value="RPA77926.1"/>
    <property type="molecule type" value="Genomic_DNA"/>
</dbReference>
<proteinExistence type="predicted"/>
<evidence type="ECO:0000313" key="3">
    <source>
        <dbReference type="Proteomes" id="UP000275078"/>
    </source>
</evidence>
<name>A0A3N4HXV2_ASCIM</name>
<reference evidence="2 3" key="1">
    <citation type="journal article" date="2018" name="Nat. Ecol. Evol.">
        <title>Pezizomycetes genomes reveal the molecular basis of ectomycorrhizal truffle lifestyle.</title>
        <authorList>
            <person name="Murat C."/>
            <person name="Payen T."/>
            <person name="Noel B."/>
            <person name="Kuo A."/>
            <person name="Morin E."/>
            <person name="Chen J."/>
            <person name="Kohler A."/>
            <person name="Krizsan K."/>
            <person name="Balestrini R."/>
            <person name="Da Silva C."/>
            <person name="Montanini B."/>
            <person name="Hainaut M."/>
            <person name="Levati E."/>
            <person name="Barry K.W."/>
            <person name="Belfiori B."/>
            <person name="Cichocki N."/>
            <person name="Clum A."/>
            <person name="Dockter R.B."/>
            <person name="Fauchery L."/>
            <person name="Guy J."/>
            <person name="Iotti M."/>
            <person name="Le Tacon F."/>
            <person name="Lindquist E.A."/>
            <person name="Lipzen A."/>
            <person name="Malagnac F."/>
            <person name="Mello A."/>
            <person name="Molinier V."/>
            <person name="Miyauchi S."/>
            <person name="Poulain J."/>
            <person name="Riccioni C."/>
            <person name="Rubini A."/>
            <person name="Sitrit Y."/>
            <person name="Splivallo R."/>
            <person name="Traeger S."/>
            <person name="Wang M."/>
            <person name="Zifcakova L."/>
            <person name="Wipf D."/>
            <person name="Zambonelli A."/>
            <person name="Paolocci F."/>
            <person name="Nowrousian M."/>
            <person name="Ottonello S."/>
            <person name="Baldrian P."/>
            <person name="Spatafora J.W."/>
            <person name="Henrissat B."/>
            <person name="Nagy L.G."/>
            <person name="Aury J.M."/>
            <person name="Wincker P."/>
            <person name="Grigoriev I.V."/>
            <person name="Bonfante P."/>
            <person name="Martin F.M."/>
        </authorList>
    </citation>
    <scope>NUCLEOTIDE SEQUENCE [LARGE SCALE GENOMIC DNA]</scope>
    <source>
        <strain evidence="2 3">RN42</strain>
    </source>
</reference>
<accession>A0A3N4HXV2</accession>
<evidence type="ECO:0000313" key="2">
    <source>
        <dbReference type="EMBL" id="RPA77926.1"/>
    </source>
</evidence>
<dbReference type="SUPFAM" id="SSF52540">
    <property type="entry name" value="P-loop containing nucleoside triphosphate hydrolases"/>
    <property type="match status" value="1"/>
</dbReference>
<dbReference type="OrthoDB" id="5424500at2759"/>
<evidence type="ECO:0000256" key="1">
    <source>
        <dbReference type="SAM" id="MobiDB-lite"/>
    </source>
</evidence>
<keyword evidence="3" id="KW-1185">Reference proteome</keyword>
<dbReference type="Proteomes" id="UP000275078">
    <property type="component" value="Unassembled WGS sequence"/>
</dbReference>
<dbReference type="InterPro" id="IPR027417">
    <property type="entry name" value="P-loop_NTPase"/>
</dbReference>
<organism evidence="2 3">
    <name type="scientific">Ascobolus immersus RN42</name>
    <dbReference type="NCBI Taxonomy" id="1160509"/>
    <lineage>
        <taxon>Eukaryota</taxon>
        <taxon>Fungi</taxon>
        <taxon>Dikarya</taxon>
        <taxon>Ascomycota</taxon>
        <taxon>Pezizomycotina</taxon>
        <taxon>Pezizomycetes</taxon>
        <taxon>Pezizales</taxon>
        <taxon>Ascobolaceae</taxon>
        <taxon>Ascobolus</taxon>
    </lineage>
</organism>
<dbReference type="AlphaFoldDB" id="A0A3N4HXV2"/>